<keyword evidence="3" id="KW-1185">Reference proteome</keyword>
<gene>
    <name evidence="2" type="ORF">SARC_05425</name>
</gene>
<dbReference type="RefSeq" id="XP_014156193.1">
    <property type="nucleotide sequence ID" value="XM_014300718.1"/>
</dbReference>
<proteinExistence type="predicted"/>
<feature type="compositionally biased region" description="Low complexity" evidence="1">
    <location>
        <begin position="23"/>
        <end position="59"/>
    </location>
</feature>
<dbReference type="EMBL" id="KQ241940">
    <property type="protein sequence ID" value="KNC82291.1"/>
    <property type="molecule type" value="Genomic_DNA"/>
</dbReference>
<dbReference type="GeneID" id="25905929"/>
<evidence type="ECO:0000256" key="1">
    <source>
        <dbReference type="SAM" id="MobiDB-lite"/>
    </source>
</evidence>
<feature type="region of interest" description="Disordered" evidence="1">
    <location>
        <begin position="19"/>
        <end position="106"/>
    </location>
</feature>
<name>A0A0L0G0C8_9EUKA</name>
<organism evidence="2 3">
    <name type="scientific">Sphaeroforma arctica JP610</name>
    <dbReference type="NCBI Taxonomy" id="667725"/>
    <lineage>
        <taxon>Eukaryota</taxon>
        <taxon>Ichthyosporea</taxon>
        <taxon>Ichthyophonida</taxon>
        <taxon>Sphaeroforma</taxon>
    </lineage>
</organism>
<dbReference type="Proteomes" id="UP000054560">
    <property type="component" value="Unassembled WGS sequence"/>
</dbReference>
<evidence type="ECO:0000313" key="3">
    <source>
        <dbReference type="Proteomes" id="UP000054560"/>
    </source>
</evidence>
<dbReference type="AlphaFoldDB" id="A0A0L0G0C8"/>
<accession>A0A0L0G0C8</accession>
<feature type="compositionally biased region" description="Polar residues" evidence="1">
    <location>
        <begin position="60"/>
        <end position="95"/>
    </location>
</feature>
<sequence length="410" mass="44245">MSHTGGFLKAFDVIDSLIPGGNPSTASPSQSSESTSKPGIQPTPQQSQQSQPIPLAPQSTLTTSKLTDRTCITPTRQRSQATQPVNTATQQTQASRIAKPSTRTTDGKLGIGDELVKAATDITNAFGDVALGMGSVFGSVLDSMGKGVTNGVNSSAEQVMGAAGLTDFAIKRVLQANLAPYAHFSPMSLKVHDQGDRIVLSDAVACEQVRLLVPVDCLQIKMDCATILGVTSSYMDSLPGTPITPVKMRVENIHITIALTMVQGWALRLFLANPTLESFIRDTFLFKDLFLAWSCDTMPSILGGFRINAALFNAEHTDRISTESELVIHAMYLSDVVFSVHPLKGPGCYRIEIETLNIDVNPSKERIATLKQLLDMENAPKIRRKRDVQIKSIALGVLVCLCAILYQLLT</sequence>
<evidence type="ECO:0000313" key="2">
    <source>
        <dbReference type="EMBL" id="KNC82291.1"/>
    </source>
</evidence>
<reference evidence="2 3" key="1">
    <citation type="submission" date="2011-02" db="EMBL/GenBank/DDBJ databases">
        <title>The Genome Sequence of Sphaeroforma arctica JP610.</title>
        <authorList>
            <consortium name="The Broad Institute Genome Sequencing Platform"/>
            <person name="Russ C."/>
            <person name="Cuomo C."/>
            <person name="Young S.K."/>
            <person name="Zeng Q."/>
            <person name="Gargeya S."/>
            <person name="Alvarado L."/>
            <person name="Berlin A."/>
            <person name="Chapman S.B."/>
            <person name="Chen Z."/>
            <person name="Freedman E."/>
            <person name="Gellesch M."/>
            <person name="Goldberg J."/>
            <person name="Griggs A."/>
            <person name="Gujja S."/>
            <person name="Heilman E."/>
            <person name="Heiman D."/>
            <person name="Howarth C."/>
            <person name="Mehta T."/>
            <person name="Neiman D."/>
            <person name="Pearson M."/>
            <person name="Roberts A."/>
            <person name="Saif S."/>
            <person name="Shea T."/>
            <person name="Shenoy N."/>
            <person name="Sisk P."/>
            <person name="Stolte C."/>
            <person name="Sykes S."/>
            <person name="White J."/>
            <person name="Yandava C."/>
            <person name="Burger G."/>
            <person name="Gray M.W."/>
            <person name="Holland P.W.H."/>
            <person name="King N."/>
            <person name="Lang F.B.F."/>
            <person name="Roger A.J."/>
            <person name="Ruiz-Trillo I."/>
            <person name="Haas B."/>
            <person name="Nusbaum C."/>
            <person name="Birren B."/>
        </authorList>
    </citation>
    <scope>NUCLEOTIDE SEQUENCE [LARGE SCALE GENOMIC DNA]</scope>
    <source>
        <strain evidence="2 3">JP610</strain>
    </source>
</reference>
<protein>
    <submittedName>
        <fullName evidence="2">Uncharacterized protein</fullName>
    </submittedName>
</protein>